<evidence type="ECO:0000313" key="1">
    <source>
        <dbReference type="EMBL" id="WCT13128.1"/>
    </source>
</evidence>
<accession>A0ABY7T9Z9</accession>
<organism evidence="1 2">
    <name type="scientific">Mucilaginibacter jinjuensis</name>
    <dbReference type="NCBI Taxonomy" id="1176721"/>
    <lineage>
        <taxon>Bacteria</taxon>
        <taxon>Pseudomonadati</taxon>
        <taxon>Bacteroidota</taxon>
        <taxon>Sphingobacteriia</taxon>
        <taxon>Sphingobacteriales</taxon>
        <taxon>Sphingobacteriaceae</taxon>
        <taxon>Mucilaginibacter</taxon>
    </lineage>
</organism>
<sequence length="315" mass="36464">MNRFTFFEDQEITTEPKPAIISQPVTTTNMPVPTEQFRYRCEQTVVVKQTGVVKTHAETKREFLVSKIYSEPHNGFIYDVNIVDNIISFYPSSMQDMMNLMCSIDNVKCNALIQPNADTGKIKSILNQDKIVENWQTLKSELQEKYAFVRDKKTKSEIEQFMEALDHQFKNQQSLIIDLDTKMFFDLFFDKYLVGKDDFATPYVLNFNSQLFNDVPLHISMQPMITGESADSVAVTKLSKIEKSADLMHAIEARYNQRIKPTVGYKFSAYDFTYRVTANIDTRQNMINEAAISILEEIKNNVQLLTNYTLKRVDL</sequence>
<dbReference type="Proteomes" id="UP001216139">
    <property type="component" value="Chromosome"/>
</dbReference>
<proteinExistence type="predicted"/>
<protein>
    <submittedName>
        <fullName evidence="1">Uncharacterized protein</fullName>
    </submittedName>
</protein>
<reference evidence="1 2" key="1">
    <citation type="submission" date="2023-02" db="EMBL/GenBank/DDBJ databases">
        <title>Genome sequence of Mucilaginibacter jinjuensis strain KACC 16571.</title>
        <authorList>
            <person name="Kim S."/>
            <person name="Heo J."/>
            <person name="Kwon S.-W."/>
        </authorList>
    </citation>
    <scope>NUCLEOTIDE SEQUENCE [LARGE SCALE GENOMIC DNA]</scope>
    <source>
        <strain evidence="1 2">KACC 16571</strain>
    </source>
</reference>
<name>A0ABY7T9Z9_9SPHI</name>
<dbReference type="EMBL" id="CP117167">
    <property type="protein sequence ID" value="WCT13128.1"/>
    <property type="molecule type" value="Genomic_DNA"/>
</dbReference>
<dbReference type="RefSeq" id="WP_273631400.1">
    <property type="nucleotide sequence ID" value="NZ_CP117167.1"/>
</dbReference>
<evidence type="ECO:0000313" key="2">
    <source>
        <dbReference type="Proteomes" id="UP001216139"/>
    </source>
</evidence>
<gene>
    <name evidence="1" type="ORF">PQO05_04165</name>
</gene>
<keyword evidence="2" id="KW-1185">Reference proteome</keyword>